<reference evidence="2 3" key="1">
    <citation type="submission" date="2017-08" db="EMBL/GenBank/DDBJ databases">
        <title>Infants hospitalized years apart are colonized by the same room-sourced microbial strains.</title>
        <authorList>
            <person name="Brooks B."/>
            <person name="Olm M.R."/>
            <person name="Firek B.A."/>
            <person name="Baker R."/>
            <person name="Thomas B.C."/>
            <person name="Morowitz M.J."/>
            <person name="Banfield J.F."/>
        </authorList>
    </citation>
    <scope>NUCLEOTIDE SEQUENCE [LARGE SCALE GENOMIC DNA]</scope>
    <source>
        <strain evidence="2">S2_005_003_R2_43</strain>
    </source>
</reference>
<gene>
    <name evidence="2" type="ORF">DI565_03585</name>
</gene>
<evidence type="ECO:0000313" key="3">
    <source>
        <dbReference type="Proteomes" id="UP000249577"/>
    </source>
</evidence>
<dbReference type="SUPFAM" id="SSF55729">
    <property type="entry name" value="Acyl-CoA N-acyltransferases (Nat)"/>
    <property type="match status" value="1"/>
</dbReference>
<dbReference type="EMBL" id="QFPN01000002">
    <property type="protein sequence ID" value="PZQ17827.1"/>
    <property type="molecule type" value="Genomic_DNA"/>
</dbReference>
<dbReference type="Proteomes" id="UP000249577">
    <property type="component" value="Unassembled WGS sequence"/>
</dbReference>
<organism evidence="2 3">
    <name type="scientific">Ancylobacter novellus</name>
    <name type="common">Thiobacillus novellus</name>
    <dbReference type="NCBI Taxonomy" id="921"/>
    <lineage>
        <taxon>Bacteria</taxon>
        <taxon>Pseudomonadati</taxon>
        <taxon>Pseudomonadota</taxon>
        <taxon>Alphaproteobacteria</taxon>
        <taxon>Hyphomicrobiales</taxon>
        <taxon>Xanthobacteraceae</taxon>
        <taxon>Ancylobacter</taxon>
    </lineage>
</organism>
<dbReference type="Gene3D" id="3.40.630.30">
    <property type="match status" value="1"/>
</dbReference>
<dbReference type="Pfam" id="PF13480">
    <property type="entry name" value="Acetyltransf_6"/>
    <property type="match status" value="1"/>
</dbReference>
<evidence type="ECO:0000313" key="2">
    <source>
        <dbReference type="EMBL" id="PZQ17827.1"/>
    </source>
</evidence>
<accession>A0A2W5MD89</accession>
<dbReference type="InterPro" id="IPR038740">
    <property type="entry name" value="BioF2-like_GNAT_dom"/>
</dbReference>
<comment type="caution">
    <text evidence="2">The sequence shown here is derived from an EMBL/GenBank/DDBJ whole genome shotgun (WGS) entry which is preliminary data.</text>
</comment>
<dbReference type="AlphaFoldDB" id="A0A2W5MD89"/>
<evidence type="ECO:0000259" key="1">
    <source>
        <dbReference type="Pfam" id="PF13480"/>
    </source>
</evidence>
<sequence length="419" mass="45164">MPTAMIASPHRTGVTTEQARASRFAPADRRDQAFATVEIHRDIAAITPAWSALLPAALSSPYQNPDFLRAWADHAGAAEGAKPLIAIARDASGEPTAILPLCATSCFGVRIARFLGGSHVNYNMAVIRRDALDAFAGGEAARLFALTARIAGIDAYVLVNQPVAWMGTPNPLASLPRQPSTDCAFSGPLAASLEEHFTLHMSSKQRSNHRRKMRRFEERGTPRFFRAETQVERRRLLEAFLAQKAAQLSARGIGDAFARPGVRAFLDEACGLTAAPPTVDLYGFEMDGEVVAVTGAISSGSRHSGMFNSITSGEHAKYSPGEILMNFVVEEQIRRGLSSFDLGVGAATYKKLFCPDAEPLFDSIFGVTLKGRATAMALSGAAALKARIKADPRAYGMIEKIRKARASKRPEFDDRIADA</sequence>
<dbReference type="GO" id="GO:0016740">
    <property type="term" value="F:transferase activity"/>
    <property type="evidence" value="ECO:0007669"/>
    <property type="project" value="UniProtKB-KW"/>
</dbReference>
<feature type="domain" description="BioF2-like acetyltransferase" evidence="1">
    <location>
        <begin position="203"/>
        <end position="351"/>
    </location>
</feature>
<dbReference type="InterPro" id="IPR016181">
    <property type="entry name" value="Acyl_CoA_acyltransferase"/>
</dbReference>
<keyword evidence="2" id="KW-0808">Transferase</keyword>
<protein>
    <submittedName>
        <fullName evidence="2">GNAT family N-acetyltransferase</fullName>
    </submittedName>
</protein>
<proteinExistence type="predicted"/>
<name>A0A2W5MD89_ANCNO</name>